<comment type="caution">
    <text evidence="2">The sequence shown here is derived from an EMBL/GenBank/DDBJ whole genome shotgun (WGS) entry which is preliminary data.</text>
</comment>
<evidence type="ECO:0000313" key="2">
    <source>
        <dbReference type="EMBL" id="TDS17638.1"/>
    </source>
</evidence>
<dbReference type="RefSeq" id="WP_133638732.1">
    <property type="nucleotide sequence ID" value="NZ_SNZV01000001.1"/>
</dbReference>
<reference evidence="2 3" key="1">
    <citation type="submission" date="2019-03" db="EMBL/GenBank/DDBJ databases">
        <title>Genomic Encyclopedia of Type Strains, Phase III (KMG-III): the genomes of soil and plant-associated and newly described type strains.</title>
        <authorList>
            <person name="Whitman W."/>
        </authorList>
    </citation>
    <scope>NUCLEOTIDE SEQUENCE [LARGE SCALE GENOMIC DNA]</scope>
    <source>
        <strain evidence="2 3">CGMCC 1.12801</strain>
    </source>
</reference>
<dbReference type="Pfam" id="PF16242">
    <property type="entry name" value="Pyrid_ox_like"/>
    <property type="match status" value="1"/>
</dbReference>
<dbReference type="SUPFAM" id="SSF50475">
    <property type="entry name" value="FMN-binding split barrel"/>
    <property type="match status" value="1"/>
</dbReference>
<dbReference type="InterPro" id="IPR052917">
    <property type="entry name" value="Stress-Dev_Protein"/>
</dbReference>
<evidence type="ECO:0000259" key="1">
    <source>
        <dbReference type="Pfam" id="PF16242"/>
    </source>
</evidence>
<dbReference type="PANTHER" id="PTHR34818:SF1">
    <property type="entry name" value="PROTEIN BLI-3"/>
    <property type="match status" value="1"/>
</dbReference>
<evidence type="ECO:0000313" key="3">
    <source>
        <dbReference type="Proteomes" id="UP000294752"/>
    </source>
</evidence>
<dbReference type="Proteomes" id="UP000294752">
    <property type="component" value="Unassembled WGS sequence"/>
</dbReference>
<name>A0A4V6Q029_9SPHI</name>
<dbReference type="EMBL" id="SNZV01000001">
    <property type="protein sequence ID" value="TDS17638.1"/>
    <property type="molecule type" value="Genomic_DNA"/>
</dbReference>
<keyword evidence="3" id="KW-1185">Reference proteome</keyword>
<dbReference type="InterPro" id="IPR038725">
    <property type="entry name" value="YdaG_split_barrel_FMN-bd"/>
</dbReference>
<gene>
    <name evidence="2" type="ORF">B0I21_101509</name>
</gene>
<organism evidence="2 3">
    <name type="scientific">Sphingobacterium paludis</name>
    <dbReference type="NCBI Taxonomy" id="1476465"/>
    <lineage>
        <taxon>Bacteria</taxon>
        <taxon>Pseudomonadati</taxon>
        <taxon>Bacteroidota</taxon>
        <taxon>Sphingobacteriia</taxon>
        <taxon>Sphingobacteriales</taxon>
        <taxon>Sphingobacteriaceae</taxon>
        <taxon>Sphingobacterium</taxon>
    </lineage>
</organism>
<dbReference type="PANTHER" id="PTHR34818">
    <property type="entry name" value="PROTEIN BLI-3"/>
    <property type="match status" value="1"/>
</dbReference>
<sequence>MSTENLYNAEAIDKLKELVNAIDIGMLSTYPTDSGYVHAVPMSRQEVDDEGNIWFLFSSESETFSHLRADNKVSLLYSDVSDYKFLSINGSSEISEDQSRIDKYWNKMVEGWFDKGKEDPRIRVLKVIPSEAHYWDTKSNKLVTFLKVAAGAITGQKTDSGREGNLDY</sequence>
<proteinExistence type="predicted"/>
<dbReference type="OrthoDB" id="1432662at2"/>
<feature type="domain" description="General stress protein FMN-binding split barrel" evidence="1">
    <location>
        <begin position="10"/>
        <end position="159"/>
    </location>
</feature>
<accession>A0A4V6Q029</accession>
<protein>
    <submittedName>
        <fullName evidence="2">General stress protein 26</fullName>
    </submittedName>
</protein>
<dbReference type="Gene3D" id="2.30.110.10">
    <property type="entry name" value="Electron Transport, Fmn-binding Protein, Chain A"/>
    <property type="match status" value="1"/>
</dbReference>
<dbReference type="InterPro" id="IPR012349">
    <property type="entry name" value="Split_barrel_FMN-bd"/>
</dbReference>
<dbReference type="AlphaFoldDB" id="A0A4V6Q029"/>